<name>A0AAD2A6B6_9LAMI</name>
<dbReference type="EMBL" id="OU503052">
    <property type="protein sequence ID" value="CAI9780621.1"/>
    <property type="molecule type" value="Genomic_DNA"/>
</dbReference>
<evidence type="ECO:0000256" key="1">
    <source>
        <dbReference type="SAM" id="MobiDB-lite"/>
    </source>
</evidence>
<organism evidence="2 3">
    <name type="scientific">Fraxinus pennsylvanica</name>
    <dbReference type="NCBI Taxonomy" id="56036"/>
    <lineage>
        <taxon>Eukaryota</taxon>
        <taxon>Viridiplantae</taxon>
        <taxon>Streptophyta</taxon>
        <taxon>Embryophyta</taxon>
        <taxon>Tracheophyta</taxon>
        <taxon>Spermatophyta</taxon>
        <taxon>Magnoliopsida</taxon>
        <taxon>eudicotyledons</taxon>
        <taxon>Gunneridae</taxon>
        <taxon>Pentapetalae</taxon>
        <taxon>asterids</taxon>
        <taxon>lamiids</taxon>
        <taxon>Lamiales</taxon>
        <taxon>Oleaceae</taxon>
        <taxon>Oleeae</taxon>
        <taxon>Fraxinus</taxon>
    </lineage>
</organism>
<dbReference type="GO" id="GO:0051726">
    <property type="term" value="P:regulation of cell cycle"/>
    <property type="evidence" value="ECO:0007669"/>
    <property type="project" value="TreeGrafter"/>
</dbReference>
<dbReference type="AlphaFoldDB" id="A0AAD2A6B6"/>
<sequence>MDDNNLMGKNLVDLDLNLEHLDLPLNSDSRFGSMLNELETTHGRIEERIRELEAAIARASVMESIFKQGSGWAYVQVNQRYRQYHHCSGSTNNLKAIPAKVVELLSQGVASSHANPCTPAHIQAKEADVQALTELTRTLDKKVAIVLELRHMNDDVLENQKDGDGSLKESEQFKKQYICKSKQSEDSISKSPVPQENRPTKESRKRISSKNSRIP</sequence>
<proteinExistence type="predicted"/>
<keyword evidence="3" id="KW-1185">Reference proteome</keyword>
<dbReference type="PANTHER" id="PTHR21689:SF2">
    <property type="entry name" value="PROTEIN LIN-9 HOMOLOG"/>
    <property type="match status" value="1"/>
</dbReference>
<gene>
    <name evidence="2" type="ORF">FPE_LOCUS28051</name>
</gene>
<accession>A0AAD2A6B6</accession>
<dbReference type="Proteomes" id="UP000834106">
    <property type="component" value="Chromosome 17"/>
</dbReference>
<evidence type="ECO:0000313" key="3">
    <source>
        <dbReference type="Proteomes" id="UP000834106"/>
    </source>
</evidence>
<dbReference type="PANTHER" id="PTHR21689">
    <property type="entry name" value="LIN-9"/>
    <property type="match status" value="1"/>
</dbReference>
<protein>
    <submittedName>
        <fullName evidence="2">Uncharacterized protein</fullName>
    </submittedName>
</protein>
<evidence type="ECO:0000313" key="2">
    <source>
        <dbReference type="EMBL" id="CAI9780621.1"/>
    </source>
</evidence>
<dbReference type="GO" id="GO:0006351">
    <property type="term" value="P:DNA-templated transcription"/>
    <property type="evidence" value="ECO:0007669"/>
    <property type="project" value="InterPro"/>
</dbReference>
<dbReference type="GO" id="GO:0003677">
    <property type="term" value="F:DNA binding"/>
    <property type="evidence" value="ECO:0007669"/>
    <property type="project" value="TreeGrafter"/>
</dbReference>
<dbReference type="GO" id="GO:0017053">
    <property type="term" value="C:transcription repressor complex"/>
    <property type="evidence" value="ECO:0007669"/>
    <property type="project" value="InterPro"/>
</dbReference>
<feature type="region of interest" description="Disordered" evidence="1">
    <location>
        <begin position="178"/>
        <end position="215"/>
    </location>
</feature>
<dbReference type="GO" id="GO:0006357">
    <property type="term" value="P:regulation of transcription by RNA polymerase II"/>
    <property type="evidence" value="ECO:0007669"/>
    <property type="project" value="TreeGrafter"/>
</dbReference>
<dbReference type="GO" id="GO:0005654">
    <property type="term" value="C:nucleoplasm"/>
    <property type="evidence" value="ECO:0007669"/>
    <property type="project" value="TreeGrafter"/>
</dbReference>
<reference evidence="2" key="1">
    <citation type="submission" date="2023-05" db="EMBL/GenBank/DDBJ databases">
        <authorList>
            <person name="Huff M."/>
        </authorList>
    </citation>
    <scope>NUCLEOTIDE SEQUENCE</scope>
</reference>
<dbReference type="InterPro" id="IPR010561">
    <property type="entry name" value="LIN-9/ALY1"/>
</dbReference>